<evidence type="ECO:0000259" key="10">
    <source>
        <dbReference type="Pfam" id="PF04413"/>
    </source>
</evidence>
<keyword evidence="8" id="KW-0472">Membrane</keyword>
<accession>A0ABZ2XRY2</accession>
<feature type="domain" description="3-deoxy-D-manno-octulosonic-acid transferase N-terminal" evidence="10">
    <location>
        <begin position="30"/>
        <end position="190"/>
    </location>
</feature>
<dbReference type="EMBL" id="CP123584">
    <property type="protein sequence ID" value="WZK88850.1"/>
    <property type="molecule type" value="Genomic_DNA"/>
</dbReference>
<sequence>MSQSLAQKARIALTRNPEQGEGNGSSHKKIKAMSIWMHATSAERLGALGDIARRLKTTRPDLRVLVTTESALASLALPEGCDERGGLPTSDTASGARQFLDRHQPGLCLWTGGGLRPTLIRTAQDRGTCMLLADIQADEVPTRRRRWLTDVTQRMMECFSFVYTPSKDAQERLVRVGYSTDLIKRTTSMRSSVTPPYYHPDDLSELTDSLGGRPVWLAAYAEPEEFETILTAHRDALRRLHRLLLVIVVDCDRNRDALFDAVEHSGLRCTDWDRGEMPSDNTQVLLACTQDGLGLWYRVAPVSLIAGSLEPAWQGHCPMEALALGSAVLFGPGVRRNRALYNRLATDKAAIQINNSQDLATKITHLSAPDKAASMAVAGWEVVTEGAQLADLLVDDIQTFLDQQETQYAGS</sequence>
<feature type="region of interest" description="Disordered" evidence="9">
    <location>
        <begin position="1"/>
        <end position="29"/>
    </location>
</feature>
<comment type="pathway">
    <text evidence="2 8">Bacterial outer membrane biogenesis; LPS core biosynthesis.</text>
</comment>
<evidence type="ECO:0000256" key="5">
    <source>
        <dbReference type="ARBA" id="ARBA00022679"/>
    </source>
</evidence>
<dbReference type="Gene3D" id="3.40.50.2000">
    <property type="entry name" value="Glycogen Phosphorylase B"/>
    <property type="match status" value="1"/>
</dbReference>
<comment type="similarity">
    <text evidence="8">Belongs to the glycosyltransferase group 1 family.</text>
</comment>
<dbReference type="InterPro" id="IPR039901">
    <property type="entry name" value="Kdotransferase"/>
</dbReference>
<evidence type="ECO:0000256" key="3">
    <source>
        <dbReference type="ARBA" id="ARBA00012621"/>
    </source>
</evidence>
<evidence type="ECO:0000256" key="2">
    <source>
        <dbReference type="ARBA" id="ARBA00004713"/>
    </source>
</evidence>
<keyword evidence="8" id="KW-0448">Lipopolysaccharide biosynthesis</keyword>
<dbReference type="Gene3D" id="3.40.50.11720">
    <property type="entry name" value="3-Deoxy-D-manno-octulosonic-acid transferase, N-terminal domain"/>
    <property type="match status" value="1"/>
</dbReference>
<evidence type="ECO:0000256" key="8">
    <source>
        <dbReference type="RuleBase" id="RU365103"/>
    </source>
</evidence>
<comment type="function">
    <text evidence="1 8">Involved in lipopolysaccharide (LPS) biosynthesis. Catalyzes the transfer of 3-deoxy-D-manno-octulosonate (Kdo) residue(s) from CMP-Kdo to lipid IV(A), the tetraacyldisaccharide-1,4'-bisphosphate precursor of lipid A.</text>
</comment>
<dbReference type="PANTHER" id="PTHR42755:SF1">
    <property type="entry name" value="3-DEOXY-D-MANNO-OCTULOSONIC ACID TRANSFERASE, MITOCHONDRIAL-RELATED"/>
    <property type="match status" value="1"/>
</dbReference>
<evidence type="ECO:0000313" key="11">
    <source>
        <dbReference type="EMBL" id="WZK88850.1"/>
    </source>
</evidence>
<gene>
    <name evidence="11" type="ORF">QEZ52_19985</name>
</gene>
<dbReference type="Pfam" id="PF04413">
    <property type="entry name" value="Glycos_transf_N"/>
    <property type="match status" value="1"/>
</dbReference>
<name>A0ABZ2XRY2_9RHOB</name>
<keyword evidence="5 8" id="KW-0808">Transferase</keyword>
<evidence type="ECO:0000256" key="1">
    <source>
        <dbReference type="ARBA" id="ARBA00003394"/>
    </source>
</evidence>
<dbReference type="InterPro" id="IPR038107">
    <property type="entry name" value="Glycos_transf_N_sf"/>
</dbReference>
<organism evidence="11 12">
    <name type="scientific">Aliisedimentitalea scapharcae</name>
    <dbReference type="NCBI Taxonomy" id="1524259"/>
    <lineage>
        <taxon>Bacteria</taxon>
        <taxon>Pseudomonadati</taxon>
        <taxon>Pseudomonadota</taxon>
        <taxon>Alphaproteobacteria</taxon>
        <taxon>Rhodobacterales</taxon>
        <taxon>Roseobacteraceae</taxon>
        <taxon>Aliisedimentitalea</taxon>
    </lineage>
</organism>
<dbReference type="InterPro" id="IPR007507">
    <property type="entry name" value="Glycos_transf_N"/>
</dbReference>
<evidence type="ECO:0000256" key="7">
    <source>
        <dbReference type="ARBA" id="ARBA00049183"/>
    </source>
</evidence>
<dbReference type="RefSeq" id="WP_406646528.1">
    <property type="nucleotide sequence ID" value="NZ_CP123584.1"/>
</dbReference>
<dbReference type="EC" id="2.4.99.12" evidence="3 8"/>
<reference evidence="11 12" key="1">
    <citation type="submission" date="2023-04" db="EMBL/GenBank/DDBJ databases">
        <title>Complete genome sequence of Alisedimentitalea scapharcae.</title>
        <authorList>
            <person name="Rong J.-C."/>
            <person name="Yi M.-L."/>
            <person name="Zhao Q."/>
        </authorList>
    </citation>
    <scope>NUCLEOTIDE SEQUENCE [LARGE SCALE GENOMIC DNA]</scope>
    <source>
        <strain evidence="11 12">KCTC 42119</strain>
    </source>
</reference>
<dbReference type="Proteomes" id="UP001623232">
    <property type="component" value="Chromosome"/>
</dbReference>
<protein>
    <recommendedName>
        <fullName evidence="4 8">3-deoxy-D-manno-octulosonic acid transferase</fullName>
        <shortName evidence="8">Kdo transferase</shortName>
        <ecNumber evidence="3 8">2.4.99.12</ecNumber>
    </recommendedName>
    <alternativeName>
        <fullName evidence="6 8">Lipid IV(A) 3-deoxy-D-manno-octulosonic acid transferase</fullName>
    </alternativeName>
</protein>
<evidence type="ECO:0000256" key="4">
    <source>
        <dbReference type="ARBA" id="ARBA00019077"/>
    </source>
</evidence>
<evidence type="ECO:0000313" key="12">
    <source>
        <dbReference type="Proteomes" id="UP001623232"/>
    </source>
</evidence>
<comment type="subcellular location">
    <subcellularLocation>
        <location evidence="8">Cell membrane</location>
    </subcellularLocation>
</comment>
<comment type="catalytic activity">
    <reaction evidence="7 8">
        <text>lipid IVA (E. coli) + CMP-3-deoxy-beta-D-manno-octulosonate = alpha-Kdo-(2-&gt;6)-lipid IVA (E. coli) + CMP + H(+)</text>
        <dbReference type="Rhea" id="RHEA:28066"/>
        <dbReference type="ChEBI" id="CHEBI:15378"/>
        <dbReference type="ChEBI" id="CHEBI:58603"/>
        <dbReference type="ChEBI" id="CHEBI:60364"/>
        <dbReference type="ChEBI" id="CHEBI:60377"/>
        <dbReference type="ChEBI" id="CHEBI:85987"/>
        <dbReference type="EC" id="2.4.99.12"/>
    </reaction>
</comment>
<keyword evidence="8" id="KW-1003">Cell membrane</keyword>
<evidence type="ECO:0000256" key="6">
    <source>
        <dbReference type="ARBA" id="ARBA00031445"/>
    </source>
</evidence>
<dbReference type="PANTHER" id="PTHR42755">
    <property type="entry name" value="3-DEOXY-MANNO-OCTULOSONATE CYTIDYLYLTRANSFERASE"/>
    <property type="match status" value="1"/>
</dbReference>
<proteinExistence type="inferred from homology"/>
<evidence type="ECO:0000256" key="9">
    <source>
        <dbReference type="SAM" id="MobiDB-lite"/>
    </source>
</evidence>
<keyword evidence="12" id="KW-1185">Reference proteome</keyword>